<dbReference type="InterPro" id="IPR039421">
    <property type="entry name" value="Type_1_exporter"/>
</dbReference>
<feature type="transmembrane region" description="Helical" evidence="10">
    <location>
        <begin position="263"/>
        <end position="281"/>
    </location>
</feature>
<dbReference type="FunFam" id="1.20.1560.10:FF:000009">
    <property type="entry name" value="ABC transporter B family member 1"/>
    <property type="match status" value="1"/>
</dbReference>
<keyword evidence="5" id="KW-0547">Nucleotide-binding</keyword>
<dbReference type="InterPro" id="IPR003439">
    <property type="entry name" value="ABC_transporter-like_ATP-bd"/>
</dbReference>
<dbReference type="OrthoDB" id="6500128at2759"/>
<comment type="subcellular location">
    <subcellularLocation>
        <location evidence="1">Membrane</location>
        <topology evidence="1">Multi-pass membrane protein</topology>
    </subcellularLocation>
</comment>
<accession>A0A835MCJ8</accession>
<dbReference type="GO" id="GO:0015421">
    <property type="term" value="F:ABC-type oligopeptide transporter activity"/>
    <property type="evidence" value="ECO:0007669"/>
    <property type="project" value="TreeGrafter"/>
</dbReference>
<feature type="transmembrane region" description="Helical" evidence="10">
    <location>
        <begin position="184"/>
        <end position="211"/>
    </location>
</feature>
<feature type="domain" description="ABC transmembrane type-1" evidence="11">
    <location>
        <begin position="144"/>
        <end position="394"/>
    </location>
</feature>
<evidence type="ECO:0000256" key="7">
    <source>
        <dbReference type="ARBA" id="ARBA00022989"/>
    </source>
</evidence>
<dbReference type="GO" id="GO:0005524">
    <property type="term" value="F:ATP binding"/>
    <property type="evidence" value="ECO:0007669"/>
    <property type="project" value="UniProtKB-KW"/>
</dbReference>
<keyword evidence="4 10" id="KW-0812">Transmembrane</keyword>
<dbReference type="GO" id="GO:0016887">
    <property type="term" value="F:ATP hydrolysis activity"/>
    <property type="evidence" value="ECO:0007669"/>
    <property type="project" value="InterPro"/>
</dbReference>
<dbReference type="GO" id="GO:0005743">
    <property type="term" value="C:mitochondrial inner membrane"/>
    <property type="evidence" value="ECO:0007669"/>
    <property type="project" value="TreeGrafter"/>
</dbReference>
<comment type="similarity">
    <text evidence="2">Belongs to the ABC transporter superfamily. ABCB family. Multidrug resistance exporter (TC 3.A.1.201) subfamily.</text>
</comment>
<dbReference type="PANTHER" id="PTHR43394">
    <property type="entry name" value="ATP-DEPENDENT PERMEASE MDL1, MITOCHONDRIAL"/>
    <property type="match status" value="1"/>
</dbReference>
<comment type="caution">
    <text evidence="12">The sequence shown here is derived from an EMBL/GenBank/DDBJ whole genome shotgun (WGS) entry which is preliminary data.</text>
</comment>
<dbReference type="Gene3D" id="3.40.50.300">
    <property type="entry name" value="P-loop containing nucleotide triphosphate hydrolases"/>
    <property type="match status" value="2"/>
</dbReference>
<feature type="transmembrane region" description="Helical" evidence="10">
    <location>
        <begin position="287"/>
        <end position="306"/>
    </location>
</feature>
<dbReference type="SUPFAM" id="SSF52540">
    <property type="entry name" value="P-loop containing nucleoside triphosphate hydrolases"/>
    <property type="match status" value="2"/>
</dbReference>
<evidence type="ECO:0000256" key="9">
    <source>
        <dbReference type="SAM" id="MobiDB-lite"/>
    </source>
</evidence>
<gene>
    <name evidence="12" type="ORF">IFM89_029388</name>
</gene>
<dbReference type="AlphaFoldDB" id="A0A835MCJ8"/>
<dbReference type="Gene3D" id="1.20.1560.10">
    <property type="entry name" value="ABC transporter type 1, transmembrane domain"/>
    <property type="match status" value="1"/>
</dbReference>
<dbReference type="GO" id="GO:0090374">
    <property type="term" value="P:oligopeptide export from mitochondrion"/>
    <property type="evidence" value="ECO:0007669"/>
    <property type="project" value="TreeGrafter"/>
</dbReference>
<dbReference type="CDD" id="cd18578">
    <property type="entry name" value="ABC_6TM_Pgp_ABCB1_D2_like"/>
    <property type="match status" value="1"/>
</dbReference>
<organism evidence="12 13">
    <name type="scientific">Coptis chinensis</name>
    <dbReference type="NCBI Taxonomy" id="261450"/>
    <lineage>
        <taxon>Eukaryota</taxon>
        <taxon>Viridiplantae</taxon>
        <taxon>Streptophyta</taxon>
        <taxon>Embryophyta</taxon>
        <taxon>Tracheophyta</taxon>
        <taxon>Spermatophyta</taxon>
        <taxon>Magnoliopsida</taxon>
        <taxon>Ranunculales</taxon>
        <taxon>Ranunculaceae</taxon>
        <taxon>Coptidoideae</taxon>
        <taxon>Coptis</taxon>
    </lineage>
</organism>
<reference evidence="12 13" key="1">
    <citation type="submission" date="2020-10" db="EMBL/GenBank/DDBJ databases">
        <title>The Coptis chinensis genome and diversification of protoberbering-type alkaloids.</title>
        <authorList>
            <person name="Wang B."/>
            <person name="Shu S."/>
            <person name="Song C."/>
            <person name="Liu Y."/>
        </authorList>
    </citation>
    <scope>NUCLEOTIDE SEQUENCE [LARGE SCALE GENOMIC DNA]</scope>
    <source>
        <strain evidence="12">HL-2020</strain>
        <tissue evidence="12">Leaf</tissue>
    </source>
</reference>
<dbReference type="SUPFAM" id="SSF90123">
    <property type="entry name" value="ABC transporter transmembrane region"/>
    <property type="match status" value="1"/>
</dbReference>
<evidence type="ECO:0000259" key="11">
    <source>
        <dbReference type="PROSITE" id="PS50929"/>
    </source>
</evidence>
<evidence type="ECO:0000256" key="10">
    <source>
        <dbReference type="SAM" id="Phobius"/>
    </source>
</evidence>
<evidence type="ECO:0000256" key="3">
    <source>
        <dbReference type="ARBA" id="ARBA00022448"/>
    </source>
</evidence>
<dbReference type="EMBL" id="JADFTS010000002">
    <property type="protein sequence ID" value="KAF9622104.1"/>
    <property type="molecule type" value="Genomic_DNA"/>
</dbReference>
<dbReference type="PROSITE" id="PS50929">
    <property type="entry name" value="ABC_TM1F"/>
    <property type="match status" value="1"/>
</dbReference>
<dbReference type="Pfam" id="PF00005">
    <property type="entry name" value="ABC_tran"/>
    <property type="match status" value="1"/>
</dbReference>
<feature type="transmembrane region" description="Helical" evidence="10">
    <location>
        <begin position="360"/>
        <end position="383"/>
    </location>
</feature>
<keyword evidence="7 10" id="KW-1133">Transmembrane helix</keyword>
<evidence type="ECO:0000313" key="13">
    <source>
        <dbReference type="Proteomes" id="UP000631114"/>
    </source>
</evidence>
<dbReference type="InterPro" id="IPR027417">
    <property type="entry name" value="P-loop_NTPase"/>
</dbReference>
<keyword evidence="13" id="KW-1185">Reference proteome</keyword>
<evidence type="ECO:0000313" key="12">
    <source>
        <dbReference type="EMBL" id="KAF9622104.1"/>
    </source>
</evidence>
<protein>
    <recommendedName>
        <fullName evidence="11">ABC transmembrane type-1 domain-containing protein</fullName>
    </recommendedName>
</protein>
<dbReference type="Proteomes" id="UP000631114">
    <property type="component" value="Unassembled WGS sequence"/>
</dbReference>
<keyword evidence="3" id="KW-0813">Transport</keyword>
<keyword evidence="8 10" id="KW-0472">Membrane</keyword>
<dbReference type="InterPro" id="IPR011527">
    <property type="entry name" value="ABC1_TM_dom"/>
</dbReference>
<dbReference type="GO" id="GO:0005886">
    <property type="term" value="C:plasma membrane"/>
    <property type="evidence" value="ECO:0007669"/>
    <property type="project" value="UniProtKB-ARBA"/>
</dbReference>
<dbReference type="PANTHER" id="PTHR43394:SF18">
    <property type="entry name" value="ABC TRANSPORTER B FAMILY MEMBER 11-LIKE"/>
    <property type="match status" value="1"/>
</dbReference>
<evidence type="ECO:0000256" key="6">
    <source>
        <dbReference type="ARBA" id="ARBA00022840"/>
    </source>
</evidence>
<name>A0A835MCJ8_9MAGN</name>
<dbReference type="InterPro" id="IPR036640">
    <property type="entry name" value="ABC1_TM_sf"/>
</dbReference>
<feature type="region of interest" description="Disordered" evidence="9">
    <location>
        <begin position="53"/>
        <end position="90"/>
    </location>
</feature>
<evidence type="ECO:0000256" key="2">
    <source>
        <dbReference type="ARBA" id="ARBA00007577"/>
    </source>
</evidence>
<proteinExistence type="inferred from homology"/>
<feature type="transmembrane region" description="Helical" evidence="10">
    <location>
        <begin position="140"/>
        <end position="164"/>
    </location>
</feature>
<sequence length="521" mass="57425">MTKRTTIVVAHRLNTVRNSDVIAVIHEGKIVEQGSHSELVSINGAYSQLISLQEQNQESENETAKDQDVPEGSMDSPKKPGQHLPSEGPSSQLLFSKSVQLAAIIENEETEPKELKTRLASQKPYEVPLCRLAYLNKPELPILILGSVASITNGSILPLFGVLFSSLVNTLYEPPVKLRKDPKMWLWMFIGLGFVGLISSMGRMYFFGIACNRLIRRVRSMSFEKVVHMEIGWFDDARNSSSTIGARLSVDAASIRGLVGDTLSLLVQNSASIILGLGIALEANWQLALLVFALIPLLGANGWAYMKFTKGFSRDAKTMYEEASQVANDAVRNIRTVASFCAEEKVIILYRNKCEGPRSAGIKLGLITGISFGFSFFLLYSSYAISFYVGSRLIEDASSLAHDTSKAKASTALVFAILDRKSEIDPSDNSGMILEIVKGETTEAEILAASKAANAHKFISEMQQGYDTLVGEQGVQLSSGQKQHVAIARAILKSPKIYYSMKQQVHLMLNLSEWFKMHWTK</sequence>
<evidence type="ECO:0000256" key="8">
    <source>
        <dbReference type="ARBA" id="ARBA00023136"/>
    </source>
</evidence>
<evidence type="ECO:0000256" key="5">
    <source>
        <dbReference type="ARBA" id="ARBA00022741"/>
    </source>
</evidence>
<keyword evidence="6" id="KW-0067">ATP-binding</keyword>
<evidence type="ECO:0000256" key="1">
    <source>
        <dbReference type="ARBA" id="ARBA00004141"/>
    </source>
</evidence>
<dbReference type="GO" id="GO:0010329">
    <property type="term" value="F:auxin efflux transmembrane transporter activity"/>
    <property type="evidence" value="ECO:0007669"/>
    <property type="project" value="UniProtKB-ARBA"/>
</dbReference>
<evidence type="ECO:0000256" key="4">
    <source>
        <dbReference type="ARBA" id="ARBA00022692"/>
    </source>
</evidence>
<dbReference type="Pfam" id="PF00664">
    <property type="entry name" value="ABC_membrane"/>
    <property type="match status" value="1"/>
</dbReference>